<evidence type="ECO:0000256" key="1">
    <source>
        <dbReference type="SAM" id="Phobius"/>
    </source>
</evidence>
<dbReference type="EMBL" id="WTXG01000097">
    <property type="protein sequence ID" value="KAI0293353.1"/>
    <property type="molecule type" value="Genomic_DNA"/>
</dbReference>
<reference evidence="2" key="1">
    <citation type="journal article" date="2022" name="New Phytol.">
        <title>Evolutionary transition to the ectomycorrhizal habit in the genomes of a hyperdiverse lineage of mushroom-forming fungi.</title>
        <authorList>
            <person name="Looney B."/>
            <person name="Miyauchi S."/>
            <person name="Morin E."/>
            <person name="Drula E."/>
            <person name="Courty P.E."/>
            <person name="Kohler A."/>
            <person name="Kuo A."/>
            <person name="LaButti K."/>
            <person name="Pangilinan J."/>
            <person name="Lipzen A."/>
            <person name="Riley R."/>
            <person name="Andreopoulos W."/>
            <person name="He G."/>
            <person name="Johnson J."/>
            <person name="Nolan M."/>
            <person name="Tritt A."/>
            <person name="Barry K.W."/>
            <person name="Grigoriev I.V."/>
            <person name="Nagy L.G."/>
            <person name="Hibbett D."/>
            <person name="Henrissat B."/>
            <person name="Matheny P.B."/>
            <person name="Labbe J."/>
            <person name="Martin F.M."/>
        </authorList>
    </citation>
    <scope>NUCLEOTIDE SEQUENCE</scope>
    <source>
        <strain evidence="2">BPL690</strain>
    </source>
</reference>
<dbReference type="AlphaFoldDB" id="A0AAD4QK18"/>
<name>A0AAD4QK18_9AGAM</name>
<keyword evidence="1" id="KW-0472">Membrane</keyword>
<feature type="transmembrane region" description="Helical" evidence="1">
    <location>
        <begin position="107"/>
        <end position="128"/>
    </location>
</feature>
<keyword evidence="3" id="KW-1185">Reference proteome</keyword>
<evidence type="ECO:0000313" key="2">
    <source>
        <dbReference type="EMBL" id="KAI0293353.1"/>
    </source>
</evidence>
<organism evidence="2 3">
    <name type="scientific">Multifurca ochricompacta</name>
    <dbReference type="NCBI Taxonomy" id="376703"/>
    <lineage>
        <taxon>Eukaryota</taxon>
        <taxon>Fungi</taxon>
        <taxon>Dikarya</taxon>
        <taxon>Basidiomycota</taxon>
        <taxon>Agaricomycotina</taxon>
        <taxon>Agaricomycetes</taxon>
        <taxon>Russulales</taxon>
        <taxon>Russulaceae</taxon>
        <taxon>Multifurca</taxon>
    </lineage>
</organism>
<protein>
    <submittedName>
        <fullName evidence="2">Uncharacterized protein</fullName>
    </submittedName>
</protein>
<keyword evidence="1" id="KW-0812">Transmembrane</keyword>
<sequence>MYFYLNIMLPPQPPPVDTIAGSGSIQSHLSALNSHPRHRDHAAALARSVSREPTAKVPPVLISNLEKTRHFSHCLISLIRDPTNDLILPGPDSTSPRPRIWPNSFRWLLSVYIIVSVIFFSASLYHGFYASKLDNRASPASSQTPSPVLSGLNALSSTARLAKLFALHPPPAHFSPFTYRSAVDPYSHEITACLWAPESNLDWVPAWTTDWQGNCPLCLEPAHLLTFVFF</sequence>
<comment type="caution">
    <text evidence="2">The sequence shown here is derived from an EMBL/GenBank/DDBJ whole genome shotgun (WGS) entry which is preliminary data.</text>
</comment>
<gene>
    <name evidence="2" type="ORF">B0F90DRAFT_1401922</name>
</gene>
<accession>A0AAD4QK18</accession>
<dbReference type="Proteomes" id="UP001203297">
    <property type="component" value="Unassembled WGS sequence"/>
</dbReference>
<keyword evidence="1" id="KW-1133">Transmembrane helix</keyword>
<evidence type="ECO:0000313" key="3">
    <source>
        <dbReference type="Proteomes" id="UP001203297"/>
    </source>
</evidence>
<proteinExistence type="predicted"/>